<dbReference type="Proteomes" id="UP001305414">
    <property type="component" value="Unassembled WGS sequence"/>
</dbReference>
<proteinExistence type="inferred from homology"/>
<evidence type="ECO:0000256" key="5">
    <source>
        <dbReference type="ARBA" id="ARBA00022723"/>
    </source>
</evidence>
<dbReference type="InterPro" id="IPR002156">
    <property type="entry name" value="RNaseH_domain"/>
</dbReference>
<dbReference type="PANTHER" id="PTHR10642:SF26">
    <property type="entry name" value="RIBONUCLEASE H1"/>
    <property type="match status" value="1"/>
</dbReference>
<gene>
    <name evidence="9" type="ORF">RRF57_001330</name>
</gene>
<evidence type="ECO:0000313" key="10">
    <source>
        <dbReference type="Proteomes" id="UP001305414"/>
    </source>
</evidence>
<dbReference type="SUPFAM" id="SSF53098">
    <property type="entry name" value="Ribonuclease H-like"/>
    <property type="match status" value="1"/>
</dbReference>
<dbReference type="AlphaFoldDB" id="A0AAN7UBB6"/>
<dbReference type="EC" id="3.1.26.4" evidence="3"/>
<dbReference type="Gene3D" id="3.30.420.10">
    <property type="entry name" value="Ribonuclease H-like superfamily/Ribonuclease H"/>
    <property type="match status" value="1"/>
</dbReference>
<dbReference type="EMBL" id="JAWHQM010000002">
    <property type="protein sequence ID" value="KAK5625614.1"/>
    <property type="molecule type" value="Genomic_DNA"/>
</dbReference>
<comment type="catalytic activity">
    <reaction evidence="1">
        <text>Endonucleolytic cleavage to 5'-phosphomonoester.</text>
        <dbReference type="EC" id="3.1.26.4"/>
    </reaction>
</comment>
<name>A0AAN7UBB6_9PEZI</name>
<dbReference type="PANTHER" id="PTHR10642">
    <property type="entry name" value="RIBONUCLEASE H1"/>
    <property type="match status" value="1"/>
</dbReference>
<evidence type="ECO:0000313" key="9">
    <source>
        <dbReference type="EMBL" id="KAK5625614.1"/>
    </source>
</evidence>
<dbReference type="InterPro" id="IPR036397">
    <property type="entry name" value="RNaseH_sf"/>
</dbReference>
<keyword evidence="10" id="KW-1185">Reference proteome</keyword>
<dbReference type="InterPro" id="IPR012337">
    <property type="entry name" value="RNaseH-like_sf"/>
</dbReference>
<dbReference type="InterPro" id="IPR050092">
    <property type="entry name" value="RNase_H"/>
</dbReference>
<evidence type="ECO:0000259" key="8">
    <source>
        <dbReference type="PROSITE" id="PS50879"/>
    </source>
</evidence>
<evidence type="ECO:0000256" key="4">
    <source>
        <dbReference type="ARBA" id="ARBA00022722"/>
    </source>
</evidence>
<dbReference type="GO" id="GO:0043137">
    <property type="term" value="P:DNA replication, removal of RNA primer"/>
    <property type="evidence" value="ECO:0007669"/>
    <property type="project" value="TreeGrafter"/>
</dbReference>
<evidence type="ECO:0000256" key="1">
    <source>
        <dbReference type="ARBA" id="ARBA00000077"/>
    </source>
</evidence>
<dbReference type="GO" id="GO:0003676">
    <property type="term" value="F:nucleic acid binding"/>
    <property type="evidence" value="ECO:0007669"/>
    <property type="project" value="InterPro"/>
</dbReference>
<keyword evidence="5" id="KW-0479">Metal-binding</keyword>
<dbReference type="Pfam" id="PF00075">
    <property type="entry name" value="RNase_H"/>
    <property type="match status" value="1"/>
</dbReference>
<evidence type="ECO:0000256" key="7">
    <source>
        <dbReference type="ARBA" id="ARBA00022801"/>
    </source>
</evidence>
<keyword evidence="7" id="KW-0378">Hydrolase</keyword>
<comment type="similarity">
    <text evidence="2">Belongs to the RNase H family.</text>
</comment>
<feature type="domain" description="RNase H type-1" evidence="8">
    <location>
        <begin position="1"/>
        <end position="163"/>
    </location>
</feature>
<evidence type="ECO:0000256" key="3">
    <source>
        <dbReference type="ARBA" id="ARBA00012180"/>
    </source>
</evidence>
<dbReference type="GO" id="GO:0046872">
    <property type="term" value="F:metal ion binding"/>
    <property type="evidence" value="ECO:0007669"/>
    <property type="project" value="UniProtKB-KW"/>
</dbReference>
<comment type="caution">
    <text evidence="9">The sequence shown here is derived from an EMBL/GenBank/DDBJ whole genome shotgun (WGS) entry which is preliminary data.</text>
</comment>
<keyword evidence="6" id="KW-0255">Endonuclease</keyword>
<dbReference type="GO" id="GO:0004523">
    <property type="term" value="F:RNA-DNA hybrid ribonuclease activity"/>
    <property type="evidence" value="ECO:0007669"/>
    <property type="project" value="UniProtKB-EC"/>
</dbReference>
<accession>A0AAN7UBB6</accession>
<organism evidence="9 10">
    <name type="scientific">Xylaria bambusicola</name>
    <dbReference type="NCBI Taxonomy" id="326684"/>
    <lineage>
        <taxon>Eukaryota</taxon>
        <taxon>Fungi</taxon>
        <taxon>Dikarya</taxon>
        <taxon>Ascomycota</taxon>
        <taxon>Pezizomycotina</taxon>
        <taxon>Sordariomycetes</taxon>
        <taxon>Xylariomycetidae</taxon>
        <taxon>Xylariales</taxon>
        <taxon>Xylariaceae</taxon>
        <taxon>Xylaria</taxon>
    </lineage>
</organism>
<evidence type="ECO:0000256" key="6">
    <source>
        <dbReference type="ARBA" id="ARBA00022759"/>
    </source>
</evidence>
<sequence>MVYVMEFYVDGGCRGNGQPWAIGAAACVLKTRSGLSFHRTAQLSQHPNLPTNQRAEIAAIIIALRWALEKYRESDTNPRLDVRIHSDSKYAIGCMNEWIFKWARNGWVNAAGCEVANRDLIEKASDLDDDVKELGSVEYIWVPRSQNEEADEACNEKLDELED</sequence>
<reference evidence="9 10" key="1">
    <citation type="submission" date="2023-10" db="EMBL/GenBank/DDBJ databases">
        <title>Draft genome sequence of Xylaria bambusicola isolate GMP-LS, the root and basal stem rot pathogen of sugarcane in Indonesia.</title>
        <authorList>
            <person name="Selvaraj P."/>
            <person name="Muralishankar V."/>
            <person name="Muruganantham S."/>
            <person name="Sp S."/>
            <person name="Haryani S."/>
            <person name="Lau K.J.X."/>
            <person name="Naqvi N.I."/>
        </authorList>
    </citation>
    <scope>NUCLEOTIDE SEQUENCE [LARGE SCALE GENOMIC DNA]</scope>
    <source>
        <strain evidence="9">GMP-LS</strain>
    </source>
</reference>
<protein>
    <recommendedName>
        <fullName evidence="3">ribonuclease H</fullName>
        <ecNumber evidence="3">3.1.26.4</ecNumber>
    </recommendedName>
</protein>
<dbReference type="PROSITE" id="PS50879">
    <property type="entry name" value="RNASE_H_1"/>
    <property type="match status" value="1"/>
</dbReference>
<keyword evidence="4" id="KW-0540">Nuclease</keyword>
<evidence type="ECO:0000256" key="2">
    <source>
        <dbReference type="ARBA" id="ARBA00005300"/>
    </source>
</evidence>